<protein>
    <recommendedName>
        <fullName evidence="4">N-acetyltransferase domain-containing protein</fullName>
    </recommendedName>
</protein>
<reference evidence="3" key="1">
    <citation type="submission" date="2021-01" db="EMBL/GenBank/DDBJ databases">
        <authorList>
            <person name="Corre E."/>
            <person name="Pelletier E."/>
            <person name="Niang G."/>
            <person name="Scheremetjew M."/>
            <person name="Finn R."/>
            <person name="Kale V."/>
            <person name="Holt S."/>
            <person name="Cochrane G."/>
            <person name="Meng A."/>
            <person name="Brown T."/>
            <person name="Cohen L."/>
        </authorList>
    </citation>
    <scope>NUCLEOTIDE SEQUENCE</scope>
    <source>
        <strain evidence="3">WS</strain>
    </source>
</reference>
<dbReference type="SUPFAM" id="SSF55729">
    <property type="entry name" value="Acyl-CoA N-acyltransferases (Nat)"/>
    <property type="match status" value="1"/>
</dbReference>
<dbReference type="PANTHER" id="PTHR31435">
    <property type="entry name" value="PROTEIN NATD1"/>
    <property type="match status" value="1"/>
</dbReference>
<evidence type="ECO:0000259" key="1">
    <source>
        <dbReference type="PROSITE" id="PS51352"/>
    </source>
</evidence>
<dbReference type="EMBL" id="HBGD01002940">
    <property type="protein sequence ID" value="CAD9079200.1"/>
    <property type="molecule type" value="Transcribed_RNA"/>
</dbReference>
<evidence type="ECO:0000259" key="2">
    <source>
        <dbReference type="PROSITE" id="PS51729"/>
    </source>
</evidence>
<dbReference type="Pfam" id="PF14542">
    <property type="entry name" value="Acetyltransf_CG"/>
    <property type="match status" value="1"/>
</dbReference>
<evidence type="ECO:0000313" key="3">
    <source>
        <dbReference type="EMBL" id="CAD9079200.1"/>
    </source>
</evidence>
<name>A0A7S1KN08_9EUKA</name>
<dbReference type="AlphaFoldDB" id="A0A7S1KN08"/>
<dbReference type="InterPro" id="IPR036249">
    <property type="entry name" value="Thioredoxin-like_sf"/>
</dbReference>
<accession>A0A7S1KN08</accession>
<dbReference type="PROSITE" id="PS51729">
    <property type="entry name" value="GNAT_YJDJ"/>
    <property type="match status" value="1"/>
</dbReference>
<dbReference type="InterPro" id="IPR016181">
    <property type="entry name" value="Acyl_CoA_acyltransferase"/>
</dbReference>
<dbReference type="PROSITE" id="PS51352">
    <property type="entry name" value="THIOREDOXIN_2"/>
    <property type="match status" value="1"/>
</dbReference>
<proteinExistence type="predicted"/>
<dbReference type="InterPro" id="IPR013766">
    <property type="entry name" value="Thioredoxin_domain"/>
</dbReference>
<dbReference type="SUPFAM" id="SSF52833">
    <property type="entry name" value="Thioredoxin-like"/>
    <property type="match status" value="1"/>
</dbReference>
<dbReference type="InterPro" id="IPR045057">
    <property type="entry name" value="Gcn5-rel_NAT"/>
</dbReference>
<dbReference type="Pfam" id="PF00085">
    <property type="entry name" value="Thioredoxin"/>
    <property type="match status" value="1"/>
</dbReference>
<organism evidence="3">
    <name type="scientific">Percolomonas cosmopolitus</name>
    <dbReference type="NCBI Taxonomy" id="63605"/>
    <lineage>
        <taxon>Eukaryota</taxon>
        <taxon>Discoba</taxon>
        <taxon>Heterolobosea</taxon>
        <taxon>Tetramitia</taxon>
        <taxon>Eutetramitia</taxon>
        <taxon>Percolomonadidae</taxon>
        <taxon>Percolomonas</taxon>
    </lineage>
</organism>
<dbReference type="PANTHER" id="PTHR31435:SF9">
    <property type="entry name" value="PROTEIN NATD1"/>
    <property type="match status" value="1"/>
</dbReference>
<dbReference type="Gene3D" id="3.40.30.10">
    <property type="entry name" value="Glutaredoxin"/>
    <property type="match status" value="1"/>
</dbReference>
<dbReference type="InterPro" id="IPR031165">
    <property type="entry name" value="GNAT_YJDJ"/>
</dbReference>
<evidence type="ECO:0008006" key="4">
    <source>
        <dbReference type="Google" id="ProtNLM"/>
    </source>
</evidence>
<sequence length="279" mass="31699">MFASKSRLSAAATTTRRLIQQYTHNQANSLKLSPASAAIPFNYRLVQKKSYFTSMVQMSEQQQEQSSSHRKPPTLTRETYQNLVKNAPDHLRTVIKFEAEWCKTCENVAPLLERAVSEVNALFEKDRLQYFVVDVEEDDEMASAFSVQSLPSIFTVHKDHLLEKIVATGQTDVSKLRILFLKAFVEKRDGEFVIDFGKNGKACLKYASQGDDPKHVVFSHVEAPPTVRGHQVGDALAEYAFLHARKEGWKVVPTCSWIVKKYLGNEKTKNRFKSVLVDK</sequence>
<feature type="domain" description="Thioredoxin" evidence="1">
    <location>
        <begin position="32"/>
        <end position="186"/>
    </location>
</feature>
<dbReference type="CDD" id="cd02947">
    <property type="entry name" value="TRX_family"/>
    <property type="match status" value="1"/>
</dbReference>
<dbReference type="Gene3D" id="3.40.630.30">
    <property type="match status" value="1"/>
</dbReference>
<gene>
    <name evidence="3" type="ORF">PCOS0759_LOCUS2432</name>
</gene>
<feature type="domain" description="N-acetyltransferase" evidence="2">
    <location>
        <begin position="184"/>
        <end position="277"/>
    </location>
</feature>